<name>A0ABX8AZZ1_9BACT</name>
<dbReference type="SUPFAM" id="SSF56281">
    <property type="entry name" value="Metallo-hydrolase/oxidoreductase"/>
    <property type="match status" value="1"/>
</dbReference>
<accession>A0ABX8AZZ1</accession>
<dbReference type="SMART" id="SM00849">
    <property type="entry name" value="Lactamase_B"/>
    <property type="match status" value="1"/>
</dbReference>
<reference evidence="2 3" key="1">
    <citation type="submission" date="2021-03" db="EMBL/GenBank/DDBJ databases">
        <title>Genomic and phenotypic characterization of Chloracidobacterium isolates provides evidence for multiple species.</title>
        <authorList>
            <person name="Saini M.K."/>
            <person name="Costas A.M.G."/>
            <person name="Tank M."/>
            <person name="Bryant D.A."/>
        </authorList>
    </citation>
    <scope>NUCLEOTIDE SEQUENCE [LARGE SCALE GENOMIC DNA]</scope>
    <source>
        <strain evidence="2 3">N</strain>
    </source>
</reference>
<dbReference type="Gene3D" id="3.60.15.10">
    <property type="entry name" value="Ribonuclease Z/Hydroxyacylglutathione hydrolase-like"/>
    <property type="match status" value="1"/>
</dbReference>
<dbReference type="InterPro" id="IPR036866">
    <property type="entry name" value="RibonucZ/Hydroxyglut_hydro"/>
</dbReference>
<gene>
    <name evidence="2" type="ORF">J8C05_02180</name>
</gene>
<evidence type="ECO:0000259" key="1">
    <source>
        <dbReference type="SMART" id="SM00849"/>
    </source>
</evidence>
<dbReference type="Proteomes" id="UP000677668">
    <property type="component" value="Chromosome 1"/>
</dbReference>
<dbReference type="InterPro" id="IPR001279">
    <property type="entry name" value="Metallo-B-lactamas"/>
</dbReference>
<keyword evidence="3" id="KW-1185">Reference proteome</keyword>
<evidence type="ECO:0000313" key="2">
    <source>
        <dbReference type="EMBL" id="QUV94279.1"/>
    </source>
</evidence>
<proteinExistence type="predicted"/>
<protein>
    <submittedName>
        <fullName evidence="2">MBL fold metallo-hydrolase</fullName>
    </submittedName>
</protein>
<dbReference type="PANTHER" id="PTHR42663">
    <property type="entry name" value="HYDROLASE C777.06C-RELATED-RELATED"/>
    <property type="match status" value="1"/>
</dbReference>
<feature type="domain" description="Metallo-beta-lactamase" evidence="1">
    <location>
        <begin position="34"/>
        <end position="221"/>
    </location>
</feature>
<dbReference type="Pfam" id="PF12706">
    <property type="entry name" value="Lactamase_B_2"/>
    <property type="match status" value="1"/>
</dbReference>
<organism evidence="2 3">
    <name type="scientific">Chloracidobacterium sp. N</name>
    <dbReference type="NCBI Taxonomy" id="2821540"/>
    <lineage>
        <taxon>Bacteria</taxon>
        <taxon>Pseudomonadati</taxon>
        <taxon>Acidobacteriota</taxon>
        <taxon>Terriglobia</taxon>
        <taxon>Terriglobales</taxon>
        <taxon>Acidobacteriaceae</taxon>
        <taxon>Chloracidobacterium</taxon>
        <taxon>Chloracidobacterium aggregatum</taxon>
    </lineage>
</organism>
<dbReference type="PANTHER" id="PTHR42663:SF6">
    <property type="entry name" value="HYDROLASE C777.06C-RELATED"/>
    <property type="match status" value="1"/>
</dbReference>
<dbReference type="CDD" id="cd16279">
    <property type="entry name" value="metallo-hydrolase-like_MBL-fold"/>
    <property type="match status" value="1"/>
</dbReference>
<dbReference type="RefSeq" id="WP_211422582.1">
    <property type="nucleotide sequence ID" value="NZ_CP072642.1"/>
</dbReference>
<evidence type="ECO:0000313" key="3">
    <source>
        <dbReference type="Proteomes" id="UP000677668"/>
    </source>
</evidence>
<dbReference type="EMBL" id="CP072642">
    <property type="protein sequence ID" value="QUV94279.1"/>
    <property type="molecule type" value="Genomic_DNA"/>
</dbReference>
<sequence length="264" mass="29075">MEIEFLGTGTSVGIPMIGCDCPTCTSDDPRDRRLRVSLLVRHQGAQILIDPSIDFRQQALRAGLKSLDAVLITHAHADHVFGMDDLRALNYRQGAMPCFASAETWHNLYRMFSYAFGPPGPSSRPRLVPHVIGGDFTLCGLHVTPVALPHGDMTTLGFRLENFAYITDCNALPDAACEQLLGLEVLVLDCVRYKPHPTHLHLDAALAYIARLQPKRAYLTHMAHDIRHAELDARLPPGVRLAYDGLRLVVQEGAPVGRNNPCTA</sequence>